<dbReference type="Gene3D" id="1.20.1720.10">
    <property type="entry name" value="Multidrug resistance protein D"/>
    <property type="match status" value="1"/>
</dbReference>
<dbReference type="PROSITE" id="PS50850">
    <property type="entry name" value="MFS"/>
    <property type="match status" value="1"/>
</dbReference>
<dbReference type="FunFam" id="1.20.1720.10:FF:000005">
    <property type="entry name" value="Bcr/CflA family efflux transporter"/>
    <property type="match status" value="1"/>
</dbReference>
<proteinExistence type="inferred from homology"/>
<evidence type="ECO:0000313" key="11">
    <source>
        <dbReference type="Proteomes" id="UP000683139"/>
    </source>
</evidence>
<evidence type="ECO:0000256" key="7">
    <source>
        <dbReference type="ARBA" id="ARBA00023136"/>
    </source>
</evidence>
<evidence type="ECO:0000256" key="1">
    <source>
        <dbReference type="ARBA" id="ARBA00004651"/>
    </source>
</evidence>
<evidence type="ECO:0000313" key="10">
    <source>
        <dbReference type="EMBL" id="GIP17892.1"/>
    </source>
</evidence>
<reference evidence="10" key="1">
    <citation type="submission" date="2021-03" db="EMBL/GenBank/DDBJ databases">
        <title>Antimicrobial resistance genes in bacteria isolated from Japanese honey, and their potential for conferring macrolide and lincosamide resistance in the American foulbrood pathogen Paenibacillus larvae.</title>
        <authorList>
            <person name="Okamoto M."/>
            <person name="Kumagai M."/>
            <person name="Kanamori H."/>
            <person name="Takamatsu D."/>
        </authorList>
    </citation>
    <scope>NUCLEOTIDE SEQUENCE</scope>
    <source>
        <strain evidence="10">J40TS1</strain>
    </source>
</reference>
<dbReference type="CDD" id="cd17320">
    <property type="entry name" value="MFS_MdfA_MDR_like"/>
    <property type="match status" value="1"/>
</dbReference>
<evidence type="ECO:0000256" key="4">
    <source>
        <dbReference type="ARBA" id="ARBA00022475"/>
    </source>
</evidence>
<dbReference type="GO" id="GO:0005886">
    <property type="term" value="C:plasma membrane"/>
    <property type="evidence" value="ECO:0007669"/>
    <property type="project" value="UniProtKB-SubCell"/>
</dbReference>
<feature type="transmembrane region" description="Helical" evidence="8">
    <location>
        <begin position="350"/>
        <end position="369"/>
    </location>
</feature>
<dbReference type="InterPro" id="IPR036259">
    <property type="entry name" value="MFS_trans_sf"/>
</dbReference>
<dbReference type="Proteomes" id="UP000683139">
    <property type="component" value="Unassembled WGS sequence"/>
</dbReference>
<dbReference type="PANTHER" id="PTHR23502:SF132">
    <property type="entry name" value="POLYAMINE TRANSPORTER 2-RELATED"/>
    <property type="match status" value="1"/>
</dbReference>
<evidence type="ECO:0000259" key="9">
    <source>
        <dbReference type="PROSITE" id="PS50850"/>
    </source>
</evidence>
<feature type="transmembrane region" description="Helical" evidence="8">
    <location>
        <begin position="375"/>
        <end position="396"/>
    </location>
</feature>
<evidence type="ECO:0000256" key="5">
    <source>
        <dbReference type="ARBA" id="ARBA00022692"/>
    </source>
</evidence>
<keyword evidence="5 8" id="KW-0812">Transmembrane</keyword>
<dbReference type="InterPro" id="IPR011701">
    <property type="entry name" value="MFS"/>
</dbReference>
<feature type="transmembrane region" description="Helical" evidence="8">
    <location>
        <begin position="220"/>
        <end position="239"/>
    </location>
</feature>
<feature type="domain" description="Major facilitator superfamily (MFS) profile" evidence="9">
    <location>
        <begin position="14"/>
        <end position="400"/>
    </location>
</feature>
<comment type="caution">
    <text evidence="10">The sequence shown here is derived from an EMBL/GenBank/DDBJ whole genome shotgun (WGS) entry which is preliminary data.</text>
</comment>
<dbReference type="RefSeq" id="WP_213517718.1">
    <property type="nucleotide sequence ID" value="NZ_BOSE01000007.1"/>
</dbReference>
<dbReference type="SUPFAM" id="SSF103473">
    <property type="entry name" value="MFS general substrate transporter"/>
    <property type="match status" value="1"/>
</dbReference>
<dbReference type="EMBL" id="BOSE01000007">
    <property type="protein sequence ID" value="GIP17892.1"/>
    <property type="molecule type" value="Genomic_DNA"/>
</dbReference>
<protein>
    <recommendedName>
        <fullName evidence="8">Bcr/CflA family efflux transporter</fullName>
    </recommendedName>
</protein>
<dbReference type="NCBIfam" id="TIGR00710">
    <property type="entry name" value="efflux_Bcr_CflA"/>
    <property type="match status" value="1"/>
</dbReference>
<feature type="transmembrane region" description="Helical" evidence="8">
    <location>
        <begin position="52"/>
        <end position="71"/>
    </location>
</feature>
<evidence type="ECO:0000256" key="6">
    <source>
        <dbReference type="ARBA" id="ARBA00022989"/>
    </source>
</evidence>
<dbReference type="GO" id="GO:1990961">
    <property type="term" value="P:xenobiotic detoxification by transmembrane export across the plasma membrane"/>
    <property type="evidence" value="ECO:0007669"/>
    <property type="project" value="InterPro"/>
</dbReference>
<sequence>MENIEQQTLSKRKRLGIAAILGSLSALGPLSIDMYLPAFPQISEELGAAPSMVQLSLTACLVGIAVGQLVIGPISDIKGRRTPLLIGMLIYTIVSALCIMTSSIESFIILRFVQGFAGAAGLVISRASVRDLYSGPELIRFMATLMIINGAAPILAPIIGGEIIGFMSWKGVFGALSLFGLVMLIGIYLSLGETLPAERRSHGGFMQTLRTFGLLLKDRSFMGFVMTQGFMMAAMFAYISGSSFVLQGIYELSVREYSLVFGLNGLGIVLLGQVAGRTAHRIKGSTLLISGLIYSCIGAVILLSAILLNGPLALVITGLFFVVSSVGLVNTTANSLALEEQGSRAGSASAMLGMSSFLFGGIVAPLVGLGGEDTAVPMASIMMVMVLGALLSYLIATGKRKK</sequence>
<feature type="transmembrane region" description="Helical" evidence="8">
    <location>
        <begin position="314"/>
        <end position="338"/>
    </location>
</feature>
<keyword evidence="6 8" id="KW-1133">Transmembrane helix</keyword>
<comment type="similarity">
    <text evidence="2 8">Belongs to the major facilitator superfamily. Bcr/CmlA family.</text>
</comment>
<name>A0A919YRF1_9BACL</name>
<dbReference type="InterPro" id="IPR004812">
    <property type="entry name" value="Efflux_drug-R_Bcr/CmlA"/>
</dbReference>
<dbReference type="AlphaFoldDB" id="A0A919YRF1"/>
<organism evidence="10 11">
    <name type="scientific">Paenibacillus montaniterrae</name>
    <dbReference type="NCBI Taxonomy" id="429341"/>
    <lineage>
        <taxon>Bacteria</taxon>
        <taxon>Bacillati</taxon>
        <taxon>Bacillota</taxon>
        <taxon>Bacilli</taxon>
        <taxon>Bacillales</taxon>
        <taxon>Paenibacillaceae</taxon>
        <taxon>Paenibacillus</taxon>
    </lineage>
</organism>
<gene>
    <name evidence="10" type="primary">tcaB</name>
    <name evidence="10" type="ORF">J40TS1_35340</name>
</gene>
<keyword evidence="4 8" id="KW-1003">Cell membrane</keyword>
<feature type="transmembrane region" description="Helical" evidence="8">
    <location>
        <begin position="141"/>
        <end position="160"/>
    </location>
</feature>
<feature type="transmembrane region" description="Helical" evidence="8">
    <location>
        <begin position="15"/>
        <end position="32"/>
    </location>
</feature>
<feature type="transmembrane region" description="Helical" evidence="8">
    <location>
        <begin position="108"/>
        <end position="129"/>
    </location>
</feature>
<evidence type="ECO:0000256" key="8">
    <source>
        <dbReference type="RuleBase" id="RU365088"/>
    </source>
</evidence>
<keyword evidence="7 8" id="KW-0472">Membrane</keyword>
<feature type="transmembrane region" description="Helical" evidence="8">
    <location>
        <begin position="83"/>
        <end position="102"/>
    </location>
</feature>
<dbReference type="InterPro" id="IPR020846">
    <property type="entry name" value="MFS_dom"/>
</dbReference>
<feature type="transmembrane region" description="Helical" evidence="8">
    <location>
        <begin position="259"/>
        <end position="275"/>
    </location>
</feature>
<keyword evidence="11" id="KW-1185">Reference proteome</keyword>
<accession>A0A919YRF1</accession>
<comment type="subcellular location">
    <subcellularLocation>
        <location evidence="1 8">Cell membrane</location>
        <topology evidence="1 8">Multi-pass membrane protein</topology>
    </subcellularLocation>
</comment>
<keyword evidence="3 8" id="KW-0813">Transport</keyword>
<feature type="transmembrane region" description="Helical" evidence="8">
    <location>
        <begin position="172"/>
        <end position="191"/>
    </location>
</feature>
<dbReference type="GO" id="GO:0042910">
    <property type="term" value="F:xenobiotic transmembrane transporter activity"/>
    <property type="evidence" value="ECO:0007669"/>
    <property type="project" value="InterPro"/>
</dbReference>
<evidence type="ECO:0000256" key="3">
    <source>
        <dbReference type="ARBA" id="ARBA00022448"/>
    </source>
</evidence>
<evidence type="ECO:0000256" key="2">
    <source>
        <dbReference type="ARBA" id="ARBA00006236"/>
    </source>
</evidence>
<dbReference type="PANTHER" id="PTHR23502">
    <property type="entry name" value="MAJOR FACILITATOR SUPERFAMILY"/>
    <property type="match status" value="1"/>
</dbReference>
<feature type="transmembrane region" description="Helical" evidence="8">
    <location>
        <begin position="287"/>
        <end position="308"/>
    </location>
</feature>
<dbReference type="Pfam" id="PF07690">
    <property type="entry name" value="MFS_1"/>
    <property type="match status" value="1"/>
</dbReference>